<proteinExistence type="predicted"/>
<reference evidence="2 3" key="1">
    <citation type="submission" date="2024-09" db="EMBL/GenBank/DDBJ databases">
        <title>Chromosome-scale assembly of Riccia sorocarpa.</title>
        <authorList>
            <person name="Paukszto L."/>
        </authorList>
    </citation>
    <scope>NUCLEOTIDE SEQUENCE [LARGE SCALE GENOMIC DNA]</scope>
    <source>
        <strain evidence="2">LP-2024</strain>
        <tissue evidence="2">Aerial parts of the thallus</tissue>
    </source>
</reference>
<evidence type="ECO:0000256" key="1">
    <source>
        <dbReference type="SAM" id="MobiDB-lite"/>
    </source>
</evidence>
<protein>
    <submittedName>
        <fullName evidence="2">Uncharacterized protein</fullName>
    </submittedName>
</protein>
<name>A0ABD3H4I9_9MARC</name>
<evidence type="ECO:0000313" key="3">
    <source>
        <dbReference type="Proteomes" id="UP001633002"/>
    </source>
</evidence>
<gene>
    <name evidence="2" type="ORF">R1sor_009006</name>
</gene>
<dbReference type="EMBL" id="JBJQOH010000005">
    <property type="protein sequence ID" value="KAL3686432.1"/>
    <property type="molecule type" value="Genomic_DNA"/>
</dbReference>
<dbReference type="Proteomes" id="UP001633002">
    <property type="component" value="Unassembled WGS sequence"/>
</dbReference>
<feature type="region of interest" description="Disordered" evidence="1">
    <location>
        <begin position="165"/>
        <end position="207"/>
    </location>
</feature>
<accession>A0ABD3H4I9</accession>
<dbReference type="AlphaFoldDB" id="A0ABD3H4I9"/>
<comment type="caution">
    <text evidence="2">The sequence shown here is derived from an EMBL/GenBank/DDBJ whole genome shotgun (WGS) entry which is preliminary data.</text>
</comment>
<organism evidence="2 3">
    <name type="scientific">Riccia sorocarpa</name>
    <dbReference type="NCBI Taxonomy" id="122646"/>
    <lineage>
        <taxon>Eukaryota</taxon>
        <taxon>Viridiplantae</taxon>
        <taxon>Streptophyta</taxon>
        <taxon>Embryophyta</taxon>
        <taxon>Marchantiophyta</taxon>
        <taxon>Marchantiopsida</taxon>
        <taxon>Marchantiidae</taxon>
        <taxon>Marchantiales</taxon>
        <taxon>Ricciaceae</taxon>
        <taxon>Riccia</taxon>
    </lineage>
</organism>
<keyword evidence="3" id="KW-1185">Reference proteome</keyword>
<feature type="compositionally biased region" description="Basic residues" evidence="1">
    <location>
        <begin position="198"/>
        <end position="207"/>
    </location>
</feature>
<evidence type="ECO:0000313" key="2">
    <source>
        <dbReference type="EMBL" id="KAL3686432.1"/>
    </source>
</evidence>
<sequence length="207" mass="23069">MDGHSQTDIVTLLGRKYGSAVGSLPQAQENHEEENNVTNMQGEVLQPDCNVHFPFAGNENLPSVDIEAKVSADTIIATIKAFDTRVEEDSFFLSHLHIQVKESVKEVLNMKAKLETNRAVHEDLSRSVAPFEFGEGAGDGATLERKKYDDEALKHLLGGEELIQAGKKKRKQSALPRPKIGCSQRNPRGSRSTERRQSHCTHRRPRC</sequence>